<dbReference type="Pfam" id="PF00005">
    <property type="entry name" value="ABC_tran"/>
    <property type="match status" value="1"/>
</dbReference>
<dbReference type="PROSITE" id="PS50893">
    <property type="entry name" value="ABC_TRANSPORTER_2"/>
    <property type="match status" value="1"/>
</dbReference>
<dbReference type="InterPro" id="IPR051782">
    <property type="entry name" value="ABC_Transporter_VariousFunc"/>
</dbReference>
<dbReference type="InterPro" id="IPR003439">
    <property type="entry name" value="ABC_transporter-like_ATP-bd"/>
</dbReference>
<evidence type="ECO:0000259" key="4">
    <source>
        <dbReference type="PROSITE" id="PS50893"/>
    </source>
</evidence>
<dbReference type="GO" id="GO:0005524">
    <property type="term" value="F:ATP binding"/>
    <property type="evidence" value="ECO:0007669"/>
    <property type="project" value="UniProtKB-KW"/>
</dbReference>
<keyword evidence="6" id="KW-1185">Reference proteome</keyword>
<dbReference type="AlphaFoldDB" id="A0A1E8FEI3"/>
<keyword evidence="3 5" id="KW-0067">ATP-binding</keyword>
<keyword evidence="1" id="KW-0813">Transport</keyword>
<feature type="domain" description="ABC transporter" evidence="4">
    <location>
        <begin position="2"/>
        <end position="202"/>
    </location>
</feature>
<protein>
    <submittedName>
        <fullName evidence="5">ABC transporter ATP-binding protein</fullName>
    </submittedName>
</protein>
<dbReference type="EMBL" id="MJIC01000013">
    <property type="protein sequence ID" value="OFI34357.1"/>
    <property type="molecule type" value="Genomic_DNA"/>
</dbReference>
<comment type="caution">
    <text evidence="5">The sequence shown here is derived from an EMBL/GenBank/DDBJ whole genome shotgun (WGS) entry which is preliminary data.</text>
</comment>
<evidence type="ECO:0000313" key="5">
    <source>
        <dbReference type="EMBL" id="OFI34357.1"/>
    </source>
</evidence>
<dbReference type="PANTHER" id="PTHR42939:SF1">
    <property type="entry name" value="ABC TRANSPORTER ATP-BINDING PROTEIN ALBC-RELATED"/>
    <property type="match status" value="1"/>
</dbReference>
<dbReference type="InterPro" id="IPR027417">
    <property type="entry name" value="P-loop_NTPase"/>
</dbReference>
<reference evidence="5 6" key="1">
    <citation type="submission" date="2016-09" db="EMBL/GenBank/DDBJ databases">
        <title>Alteromonas lipolytica, a new species isolated from sea water.</title>
        <authorList>
            <person name="Wu Y.-H."/>
            <person name="Cheng H."/>
            <person name="Xu X.-W."/>
        </authorList>
    </citation>
    <scope>NUCLEOTIDE SEQUENCE [LARGE SCALE GENOMIC DNA]</scope>
    <source>
        <strain evidence="5 6">JW12</strain>
    </source>
</reference>
<sequence length="202" mass="22163">MLSFEHVSHHFGARTLFQDFNQTLPESRIVLTGANGMGKTTLLLIAAGVLVPSAGTVYFNQQPVTATAMRHKIGISANKVSLPGFFTVMEMLSFQARQFNCPANNEWIERLGLSPFLNTKVDDLSLGNNKKLSLILALMHQPELLLLDEPTNGLDEQTRQALDNFLASYPGQIVIASHETGVFADATQVRHLHLDASGVHAR</sequence>
<evidence type="ECO:0000313" key="6">
    <source>
        <dbReference type="Proteomes" id="UP000176037"/>
    </source>
</evidence>
<dbReference type="RefSeq" id="WP_070176473.1">
    <property type="nucleotide sequence ID" value="NZ_BMJR01000009.1"/>
</dbReference>
<gene>
    <name evidence="5" type="ORF">BFC17_18395</name>
</gene>
<dbReference type="Gene3D" id="3.40.50.300">
    <property type="entry name" value="P-loop containing nucleotide triphosphate hydrolases"/>
    <property type="match status" value="1"/>
</dbReference>
<dbReference type="STRING" id="1856405.BFC17_18395"/>
<proteinExistence type="predicted"/>
<dbReference type="OrthoDB" id="5945851at2"/>
<organism evidence="5 6">
    <name type="scientific">Alteromonas lipolytica</name>
    <dbReference type="NCBI Taxonomy" id="1856405"/>
    <lineage>
        <taxon>Bacteria</taxon>
        <taxon>Pseudomonadati</taxon>
        <taxon>Pseudomonadota</taxon>
        <taxon>Gammaproteobacteria</taxon>
        <taxon>Alteromonadales</taxon>
        <taxon>Alteromonadaceae</taxon>
        <taxon>Alteromonas/Salinimonas group</taxon>
        <taxon>Alteromonas</taxon>
    </lineage>
</organism>
<evidence type="ECO:0000256" key="2">
    <source>
        <dbReference type="ARBA" id="ARBA00022741"/>
    </source>
</evidence>
<keyword evidence="2" id="KW-0547">Nucleotide-binding</keyword>
<accession>A0A1E8FEI3</accession>
<dbReference type="GO" id="GO:0016887">
    <property type="term" value="F:ATP hydrolysis activity"/>
    <property type="evidence" value="ECO:0007669"/>
    <property type="project" value="InterPro"/>
</dbReference>
<name>A0A1E8FEI3_9ALTE</name>
<evidence type="ECO:0000256" key="1">
    <source>
        <dbReference type="ARBA" id="ARBA00022448"/>
    </source>
</evidence>
<dbReference type="Proteomes" id="UP000176037">
    <property type="component" value="Unassembled WGS sequence"/>
</dbReference>
<evidence type="ECO:0000256" key="3">
    <source>
        <dbReference type="ARBA" id="ARBA00022840"/>
    </source>
</evidence>
<dbReference type="SUPFAM" id="SSF52540">
    <property type="entry name" value="P-loop containing nucleoside triphosphate hydrolases"/>
    <property type="match status" value="1"/>
</dbReference>
<dbReference type="PANTHER" id="PTHR42939">
    <property type="entry name" value="ABC TRANSPORTER ATP-BINDING PROTEIN ALBC-RELATED"/>
    <property type="match status" value="1"/>
</dbReference>
<dbReference type="InterPro" id="IPR003593">
    <property type="entry name" value="AAA+_ATPase"/>
</dbReference>
<dbReference type="SMART" id="SM00382">
    <property type="entry name" value="AAA"/>
    <property type="match status" value="1"/>
</dbReference>